<dbReference type="Proteomes" id="UP000015104">
    <property type="component" value="Unassembled WGS sequence"/>
</dbReference>
<reference evidence="2" key="1">
    <citation type="submission" date="2011-08" db="EMBL/GenBank/DDBJ databases">
        <authorList>
            <person name="Rombauts S."/>
        </authorList>
    </citation>
    <scope>NUCLEOTIDE SEQUENCE</scope>
    <source>
        <strain evidence="2">London</strain>
    </source>
</reference>
<proteinExistence type="predicted"/>
<dbReference type="AlphaFoldDB" id="T1KKX2"/>
<dbReference type="EMBL" id="CAEY01000201">
    <property type="status" value="NOT_ANNOTATED_CDS"/>
    <property type="molecule type" value="Genomic_DNA"/>
</dbReference>
<name>T1KKX2_TETUR</name>
<reference evidence="1" key="2">
    <citation type="submission" date="2015-06" db="UniProtKB">
        <authorList>
            <consortium name="EnsemblMetazoa"/>
        </authorList>
    </citation>
    <scope>IDENTIFICATION</scope>
</reference>
<sequence length="226" mass="25830">MIDTQSNQPSLVSNIISIVKVKSKDPAKTKVKKNKRKDKLSDKKLKQLNKSDRMSLMVDTMDSSDDETVEEGNFDVNNNQDSNIVTKISADAIVDGSPSKQNSSNSDRCSVIPDLFSDQSGSTGIKFKALLHCLYFMVIQSYDQSHMIASYCIRKLGFMEISQLINPNVPLTQKFPISVTRHYFSEWQKSSLRKWTWTQELGCLLGDFPEIARHEFVFYLNEWRSN</sequence>
<accession>T1KKX2</accession>
<dbReference type="EnsemblMetazoa" id="tetur14g00340.1">
    <property type="protein sequence ID" value="tetur14g00340.1"/>
    <property type="gene ID" value="tetur14g00340"/>
</dbReference>
<organism evidence="1 2">
    <name type="scientific">Tetranychus urticae</name>
    <name type="common">Two-spotted spider mite</name>
    <dbReference type="NCBI Taxonomy" id="32264"/>
    <lineage>
        <taxon>Eukaryota</taxon>
        <taxon>Metazoa</taxon>
        <taxon>Ecdysozoa</taxon>
        <taxon>Arthropoda</taxon>
        <taxon>Chelicerata</taxon>
        <taxon>Arachnida</taxon>
        <taxon>Acari</taxon>
        <taxon>Acariformes</taxon>
        <taxon>Trombidiformes</taxon>
        <taxon>Prostigmata</taxon>
        <taxon>Eleutherengona</taxon>
        <taxon>Raphignathae</taxon>
        <taxon>Tetranychoidea</taxon>
        <taxon>Tetranychidae</taxon>
        <taxon>Tetranychus</taxon>
    </lineage>
</organism>
<keyword evidence="2" id="KW-1185">Reference proteome</keyword>
<protein>
    <submittedName>
        <fullName evidence="1">Uncharacterized protein</fullName>
    </submittedName>
</protein>
<evidence type="ECO:0000313" key="2">
    <source>
        <dbReference type="Proteomes" id="UP000015104"/>
    </source>
</evidence>
<evidence type="ECO:0000313" key="1">
    <source>
        <dbReference type="EnsemblMetazoa" id="tetur14g00340.1"/>
    </source>
</evidence>
<dbReference type="HOGENOM" id="CLU_1226215_0_0_1"/>